<gene>
    <name evidence="1" type="ORF">GCM10022267_49960</name>
</gene>
<evidence type="ECO:0000313" key="2">
    <source>
        <dbReference type="Proteomes" id="UP001500711"/>
    </source>
</evidence>
<keyword evidence="2" id="KW-1185">Reference proteome</keyword>
<dbReference type="RefSeq" id="WP_346132281.1">
    <property type="nucleotide sequence ID" value="NZ_BAABBE010000014.1"/>
</dbReference>
<reference evidence="2" key="1">
    <citation type="journal article" date="2019" name="Int. J. Syst. Evol. Microbiol.">
        <title>The Global Catalogue of Microorganisms (GCM) 10K type strain sequencing project: providing services to taxonomists for standard genome sequencing and annotation.</title>
        <authorList>
            <consortium name="The Broad Institute Genomics Platform"/>
            <consortium name="The Broad Institute Genome Sequencing Center for Infectious Disease"/>
            <person name="Wu L."/>
            <person name="Ma J."/>
        </authorList>
    </citation>
    <scope>NUCLEOTIDE SEQUENCE [LARGE SCALE GENOMIC DNA]</scope>
    <source>
        <strain evidence="2">JCM 17494</strain>
    </source>
</reference>
<name>A0ABP7BFG9_9PSEU</name>
<dbReference type="Proteomes" id="UP001500711">
    <property type="component" value="Unassembled WGS sequence"/>
</dbReference>
<proteinExistence type="predicted"/>
<evidence type="ECO:0000313" key="1">
    <source>
        <dbReference type="EMBL" id="GAA3657836.1"/>
    </source>
</evidence>
<accession>A0ABP7BFG9</accession>
<protein>
    <recommendedName>
        <fullName evidence="3">Immunity protein Imm1</fullName>
    </recommendedName>
</protein>
<dbReference type="EMBL" id="BAABBE010000014">
    <property type="protein sequence ID" value="GAA3657836.1"/>
    <property type="molecule type" value="Genomic_DNA"/>
</dbReference>
<comment type="caution">
    <text evidence="1">The sequence shown here is derived from an EMBL/GenBank/DDBJ whole genome shotgun (WGS) entry which is preliminary data.</text>
</comment>
<evidence type="ECO:0008006" key="3">
    <source>
        <dbReference type="Google" id="ProtNLM"/>
    </source>
</evidence>
<organism evidence="1 2">
    <name type="scientific">Lentzea roselyniae</name>
    <dbReference type="NCBI Taxonomy" id="531940"/>
    <lineage>
        <taxon>Bacteria</taxon>
        <taxon>Bacillati</taxon>
        <taxon>Actinomycetota</taxon>
        <taxon>Actinomycetes</taxon>
        <taxon>Pseudonocardiales</taxon>
        <taxon>Pseudonocardiaceae</taxon>
        <taxon>Lentzea</taxon>
    </lineage>
</organism>
<sequence>MSEERAVRIMNAIGGDFHGPSSDLIWRIETLLGAEDEVYVDARLMSFDGTHGGVAVVLTPTRVIHAKWSAPAQRDGRQSTARVETWARKGLLTASIDAGQEGDGVNADGDWARDWGEDWPYGGVLSLWYEGREQPLKLPLDSRTSRRKHFRTLLPALLADLSQ</sequence>